<reference evidence="3 5" key="2">
    <citation type="submission" date="2018-03" db="EMBL/GenBank/DDBJ databases">
        <authorList>
            <person name="Fogelqvist J."/>
        </authorList>
    </citation>
    <scope>NUCLEOTIDE SEQUENCE [LARGE SCALE GENOMIC DNA]</scope>
</reference>
<reference evidence="2 4" key="1">
    <citation type="submission" date="2015-02" db="EMBL/GenBank/DDBJ databases">
        <authorList>
            <person name="Chooi Y.-H."/>
        </authorList>
    </citation>
    <scope>NUCLEOTIDE SEQUENCE [LARGE SCALE GENOMIC DNA]</scope>
    <source>
        <strain evidence="2">E3</strain>
    </source>
</reference>
<dbReference type="EMBL" id="OVEO01000004">
    <property type="protein sequence ID" value="SPQ95322.1"/>
    <property type="molecule type" value="Genomic_DNA"/>
</dbReference>
<evidence type="ECO:0000313" key="2">
    <source>
        <dbReference type="EMBL" id="CEO96657.1"/>
    </source>
</evidence>
<proteinExistence type="predicted"/>
<keyword evidence="3" id="KW-0496">Mitochondrion</keyword>
<geneLocation type="mitochondrion" evidence="3"/>
<dbReference type="Proteomes" id="UP000290189">
    <property type="component" value="Unassembled WGS sequence"/>
</dbReference>
<evidence type="ECO:0000313" key="3">
    <source>
        <dbReference type="EMBL" id="SPQ95322.1"/>
    </source>
</evidence>
<accession>A0A0G4INA0</accession>
<evidence type="ECO:0000256" key="1">
    <source>
        <dbReference type="SAM" id="MobiDB-lite"/>
    </source>
</evidence>
<name>A0A0G4INA0_PLABS</name>
<protein>
    <submittedName>
        <fullName evidence="2">Uncharacterized protein</fullName>
    </submittedName>
</protein>
<feature type="compositionally biased region" description="Acidic residues" evidence="1">
    <location>
        <begin position="1"/>
        <end position="13"/>
    </location>
</feature>
<evidence type="ECO:0000313" key="4">
    <source>
        <dbReference type="Proteomes" id="UP000039324"/>
    </source>
</evidence>
<feature type="region of interest" description="Disordered" evidence="1">
    <location>
        <begin position="1"/>
        <end position="99"/>
    </location>
</feature>
<feature type="compositionally biased region" description="Polar residues" evidence="1">
    <location>
        <begin position="156"/>
        <end position="170"/>
    </location>
</feature>
<feature type="compositionally biased region" description="Low complexity" evidence="1">
    <location>
        <begin position="28"/>
        <end position="53"/>
    </location>
</feature>
<sequence>MGDDVDWNDDFWDDGVKEDDAIVSAPEPVTSAPPLSPLPTALPVSSSSSSPSPQDEHHRTASSSGGGWGGWLSSAADMILAPEDRRPAAPTVSQADGPKWFKSVAAVLDDVKTTAGQSGRELLQVATEVIDKVKKPQEFPQPDSSSPAASDVHSRPSPSSPTVNEASSLNVLPPTAARSPTAVNVSSPSAPDHPAVMDTPTGWFSDALPDITTLAVESGQEISGVPRASPAAPAREPSPPSSPLASLSASVPESPARGATFDDIQLPDEGDLIDAFLDDMHRPLSPSAQPGACGRPDEPQRRPNVSGPMPSTLDAESPLRRGVEQQPDDSLFPDVRSACVQVDFDRTFEEFGGAEAMRALDARGRDGFLQVQRSLSQGSSGIDRDATSTIKDVLDDLAAKHDPVTSSSLTERLARTLDLWATWHRSVLQAHVQPCKSDITDLCARAHVACTRSLAVLSVRVVQDLDAESGTWVGSVDAVNVAVELRALFQRFLGDLHHATEQTIDAVRRAAKGDGDVDDDVEVLRADIDLDASEAQCKFEDAIEALCPVLQSLHSAQGDFR</sequence>
<keyword evidence="4" id="KW-1185">Reference proteome</keyword>
<feature type="compositionally biased region" description="Low complexity" evidence="1">
    <location>
        <begin position="142"/>
        <end position="151"/>
    </location>
</feature>
<organism evidence="2 4">
    <name type="scientific">Plasmodiophora brassicae</name>
    <name type="common">Clubroot disease agent</name>
    <dbReference type="NCBI Taxonomy" id="37360"/>
    <lineage>
        <taxon>Eukaryota</taxon>
        <taxon>Sar</taxon>
        <taxon>Rhizaria</taxon>
        <taxon>Endomyxa</taxon>
        <taxon>Phytomyxea</taxon>
        <taxon>Plasmodiophorida</taxon>
        <taxon>Plasmodiophoridae</taxon>
        <taxon>Plasmodiophora</taxon>
    </lineage>
</organism>
<dbReference type="EMBL" id="CDSF01000076">
    <property type="protein sequence ID" value="CEO96657.1"/>
    <property type="molecule type" value="Genomic_DNA"/>
</dbReference>
<feature type="region of interest" description="Disordered" evidence="1">
    <location>
        <begin position="133"/>
        <end position="332"/>
    </location>
</feature>
<gene>
    <name evidence="2" type="ORF">PBRA_005261</name>
    <name evidence="3" type="ORF">PLBR_LOCUS2537</name>
</gene>
<feature type="compositionally biased region" description="Low complexity" evidence="1">
    <location>
        <begin position="243"/>
        <end position="256"/>
    </location>
</feature>
<dbReference type="AlphaFoldDB" id="A0A0G4INA0"/>
<evidence type="ECO:0000313" key="5">
    <source>
        <dbReference type="Proteomes" id="UP000290189"/>
    </source>
</evidence>
<feature type="compositionally biased region" description="Low complexity" evidence="1">
    <location>
        <begin position="225"/>
        <end position="235"/>
    </location>
</feature>
<dbReference type="Proteomes" id="UP000039324">
    <property type="component" value="Unassembled WGS sequence"/>
</dbReference>